<dbReference type="PANTHER" id="PTHR34580:SF1">
    <property type="entry name" value="PROTEIN PAFC"/>
    <property type="match status" value="1"/>
</dbReference>
<feature type="domain" description="HTH deoR-type" evidence="3">
    <location>
        <begin position="2"/>
        <end position="57"/>
    </location>
</feature>
<dbReference type="RefSeq" id="WP_231438269.1">
    <property type="nucleotide sequence ID" value="NZ_JAJOMB010000001.1"/>
</dbReference>
<dbReference type="Pfam" id="PF13280">
    <property type="entry name" value="WYL"/>
    <property type="match status" value="1"/>
</dbReference>
<organism evidence="4 5">
    <name type="scientific">Kineosporia babensis</name>
    <dbReference type="NCBI Taxonomy" id="499548"/>
    <lineage>
        <taxon>Bacteria</taxon>
        <taxon>Bacillati</taxon>
        <taxon>Actinomycetota</taxon>
        <taxon>Actinomycetes</taxon>
        <taxon>Kineosporiales</taxon>
        <taxon>Kineosporiaceae</taxon>
        <taxon>Kineosporia</taxon>
    </lineage>
</organism>
<dbReference type="PROSITE" id="PS52050">
    <property type="entry name" value="WYL"/>
    <property type="match status" value="1"/>
</dbReference>
<dbReference type="InterPro" id="IPR028349">
    <property type="entry name" value="PafC-like"/>
</dbReference>
<dbReference type="SUPFAM" id="SSF46785">
    <property type="entry name" value="Winged helix' DNA-binding domain"/>
    <property type="match status" value="1"/>
</dbReference>
<dbReference type="InterPro" id="IPR013196">
    <property type="entry name" value="HTH_11"/>
</dbReference>
<keyword evidence="2" id="KW-0804">Transcription</keyword>
<evidence type="ECO:0000259" key="3">
    <source>
        <dbReference type="PROSITE" id="PS51000"/>
    </source>
</evidence>
<keyword evidence="5" id="KW-1185">Reference proteome</keyword>
<dbReference type="AlphaFoldDB" id="A0A9X1SRM5"/>
<dbReference type="Gene3D" id="1.10.10.10">
    <property type="entry name" value="Winged helix-like DNA-binding domain superfamily/Winged helix DNA-binding domain"/>
    <property type="match status" value="1"/>
</dbReference>
<dbReference type="InterPro" id="IPR057727">
    <property type="entry name" value="WCX_dom"/>
</dbReference>
<keyword evidence="1" id="KW-0805">Transcription regulation</keyword>
<dbReference type="PANTHER" id="PTHR34580">
    <property type="match status" value="1"/>
</dbReference>
<dbReference type="Pfam" id="PF25583">
    <property type="entry name" value="WCX"/>
    <property type="match status" value="1"/>
</dbReference>
<evidence type="ECO:0000256" key="1">
    <source>
        <dbReference type="ARBA" id="ARBA00023015"/>
    </source>
</evidence>
<comment type="caution">
    <text evidence="4">The sequence shown here is derived from an EMBL/GenBank/DDBJ whole genome shotgun (WGS) entry which is preliminary data.</text>
</comment>
<reference evidence="4" key="1">
    <citation type="submission" date="2021-11" db="EMBL/GenBank/DDBJ databases">
        <title>Streptomyces corallinus and Kineosporia corallina sp. nov., two new coral-derived marine actinobacteria.</title>
        <authorList>
            <person name="Buangrab K."/>
            <person name="Sutthacheep M."/>
            <person name="Yeemin T."/>
            <person name="Harunari E."/>
            <person name="Igarashi Y."/>
            <person name="Sripreechasak P."/>
            <person name="Kanchanasin P."/>
            <person name="Tanasupawat S."/>
            <person name="Phongsopitanun W."/>
        </authorList>
    </citation>
    <scope>NUCLEOTIDE SEQUENCE</scope>
    <source>
        <strain evidence="4">JCM 31032</strain>
    </source>
</reference>
<dbReference type="InterPro" id="IPR026881">
    <property type="entry name" value="WYL_dom"/>
</dbReference>
<evidence type="ECO:0000313" key="4">
    <source>
        <dbReference type="EMBL" id="MCD5309341.1"/>
    </source>
</evidence>
<dbReference type="PIRSF" id="PIRSF016838">
    <property type="entry name" value="PafC"/>
    <property type="match status" value="1"/>
</dbReference>
<accession>A0A9X1SRM5</accession>
<evidence type="ECO:0000256" key="2">
    <source>
        <dbReference type="ARBA" id="ARBA00023163"/>
    </source>
</evidence>
<dbReference type="InterPro" id="IPR036390">
    <property type="entry name" value="WH_DNA-bd_sf"/>
</dbReference>
<name>A0A9X1SRM5_9ACTN</name>
<dbReference type="InterPro" id="IPR051534">
    <property type="entry name" value="CBASS_pafABC_assoc_protein"/>
</dbReference>
<dbReference type="PROSITE" id="PS51000">
    <property type="entry name" value="HTH_DEOR_2"/>
    <property type="match status" value="1"/>
</dbReference>
<dbReference type="InterPro" id="IPR001034">
    <property type="entry name" value="DeoR_HTH"/>
</dbReference>
<dbReference type="EMBL" id="JAJOMB010000001">
    <property type="protein sequence ID" value="MCD5309341.1"/>
    <property type="molecule type" value="Genomic_DNA"/>
</dbReference>
<dbReference type="Pfam" id="PF08279">
    <property type="entry name" value="HTH_11"/>
    <property type="match status" value="1"/>
</dbReference>
<evidence type="ECO:0000313" key="5">
    <source>
        <dbReference type="Proteomes" id="UP001138997"/>
    </source>
</evidence>
<dbReference type="InterPro" id="IPR036388">
    <property type="entry name" value="WH-like_DNA-bd_sf"/>
</dbReference>
<dbReference type="GO" id="GO:0003700">
    <property type="term" value="F:DNA-binding transcription factor activity"/>
    <property type="evidence" value="ECO:0007669"/>
    <property type="project" value="InterPro"/>
</dbReference>
<sequence length="325" mass="36642">MRASRLVSLLLMLQTRDRMTAEELAEALEVSVRTIYRDVESLSAAGVPIYGEAGHEGGYRLVGGYRTRLTGLSEDEAEALFLTGLPAAAAQLGLAGATSSARLKLSAALPETLRARADRIAGRFYFDVPPWYDDTEREPCLAALADATWNQRVVRLRYLRWAKPHEVTRTVEPYGLVLKAGNWYLVGRHRSQFKSYRVSRVIQAEVGQKTFEREEFDLAEYWQASLENFDRRRLTTRAVLRLTPEGVLRLPQVLEPVAVEAARASAVGPDPEGWTEVSIPVESPEASVLELIRLGADAEVKEPEELRQAMIRELQRMTERYQERK</sequence>
<gene>
    <name evidence="4" type="ORF">LR394_00405</name>
</gene>
<protein>
    <submittedName>
        <fullName evidence="4">YafY family transcriptional regulator</fullName>
    </submittedName>
</protein>
<dbReference type="Proteomes" id="UP001138997">
    <property type="component" value="Unassembled WGS sequence"/>
</dbReference>
<proteinExistence type="predicted"/>